<comment type="similarity">
    <text evidence="17">Belongs to the NnrD/CARKD family.</text>
</comment>
<dbReference type="EC" id="5.1.99.6" evidence="19"/>
<dbReference type="PROSITE" id="PS01050">
    <property type="entry name" value="YJEF_C_2"/>
    <property type="match status" value="1"/>
</dbReference>
<feature type="binding site" evidence="17">
    <location>
        <begin position="433"/>
        <end position="437"/>
    </location>
    <ligand>
        <name>AMP</name>
        <dbReference type="ChEBI" id="CHEBI:456215"/>
    </ligand>
</feature>
<dbReference type="GO" id="GO:0005524">
    <property type="term" value="F:ATP binding"/>
    <property type="evidence" value="ECO:0007669"/>
    <property type="project" value="UniProtKB-UniRule"/>
</dbReference>
<reference evidence="22" key="2">
    <citation type="submission" date="2021-04" db="EMBL/GenBank/DDBJ databases">
        <authorList>
            <person name="Gilroy R."/>
        </authorList>
    </citation>
    <scope>NUCLEOTIDE SEQUENCE</scope>
    <source>
        <strain evidence="22">ChiHjej10B9-743</strain>
    </source>
</reference>
<comment type="similarity">
    <text evidence="4 19">In the C-terminal section; belongs to the NnrD/CARKD family.</text>
</comment>
<keyword evidence="13" id="KW-0511">Multifunctional enzyme</keyword>
<dbReference type="Pfam" id="PF01256">
    <property type="entry name" value="Carb_kinase"/>
    <property type="match status" value="1"/>
</dbReference>
<sequence length="538" mass="54947">MQPVLNIDDVKRVEVALTREGVSVAELMHRAGLAAAREALEFGQVGNVVVLAGLGNNGGDGWVAAEALRERGVDVTVVSPIDPDALSGDLSRQVAQSAVRAGVSVLVGPSRDELEELLAPADVVLDCMLGTGFRGEPRPPFDIWIECVNACSARVLSVDVPSGLSAETGRAAGACVVADMTVTMISLKPGLLADDGRDASGAIVVAPLAEQTERLVIDEDPVAWRTDLVDYLGSIAPRTAAVDKFSRGSVLVVGGSRRYPGAAIMAARAAARMGAGYVTLATPASAAPVAQAHLLEIPVVPLPEDEDGTFTAQACDVVRKLAERSSAVLVGPGMRVSGGSAAIVSALLECDVPLVVDADGLNCLARLTDGDLPKFPEAIRRDAPLVLTPHRGELGRLVGRPGASAPSSLIDQLAAAREIVWSDGGSELVVVAKGTATGCVSVEKAVLPKPGPAALATAGSGDVLAGMMASALAQRGGEDEDLALLAAYVCEVHAYAGSLAVERLGSRAVMAGDVIDVIGIASDAVDEHVAYGEGPLGE</sequence>
<feature type="binding site" evidence="17">
    <location>
        <position position="462"/>
    </location>
    <ligand>
        <name>(6S)-NADPHX</name>
        <dbReference type="ChEBI" id="CHEBI:64076"/>
    </ligand>
</feature>
<evidence type="ECO:0000256" key="10">
    <source>
        <dbReference type="ARBA" id="ARBA00023027"/>
    </source>
</evidence>
<comment type="caution">
    <text evidence="22">The sequence shown here is derived from an EMBL/GenBank/DDBJ whole genome shotgun (WGS) entry which is preliminary data.</text>
</comment>
<dbReference type="CDD" id="cd01171">
    <property type="entry name" value="YXKO-related"/>
    <property type="match status" value="1"/>
</dbReference>
<evidence type="ECO:0000256" key="4">
    <source>
        <dbReference type="ARBA" id="ARBA00009524"/>
    </source>
</evidence>
<evidence type="ECO:0000313" key="22">
    <source>
        <dbReference type="EMBL" id="HIY80133.1"/>
    </source>
</evidence>
<name>A0A9D1ZC65_9ACTN</name>
<keyword evidence="8 17" id="KW-0521">NADP</keyword>
<accession>A0A9D1ZC65</accession>
<comment type="subunit">
    <text evidence="17">Homotetramer.</text>
</comment>
<feature type="binding site" evidence="18">
    <location>
        <position position="126"/>
    </location>
    <ligand>
        <name>K(+)</name>
        <dbReference type="ChEBI" id="CHEBI:29103"/>
    </ligand>
</feature>
<feature type="binding site" evidence="18">
    <location>
        <position position="159"/>
    </location>
    <ligand>
        <name>(6S)-NADPHX</name>
        <dbReference type="ChEBI" id="CHEBI:64076"/>
    </ligand>
</feature>
<evidence type="ECO:0000256" key="11">
    <source>
        <dbReference type="ARBA" id="ARBA00023235"/>
    </source>
</evidence>
<dbReference type="InterPro" id="IPR000631">
    <property type="entry name" value="CARKD"/>
</dbReference>
<dbReference type="InterPro" id="IPR036652">
    <property type="entry name" value="YjeF_N_dom_sf"/>
</dbReference>
<dbReference type="PROSITE" id="PS51385">
    <property type="entry name" value="YJEF_N"/>
    <property type="match status" value="1"/>
</dbReference>
<evidence type="ECO:0000256" key="3">
    <source>
        <dbReference type="ARBA" id="ARBA00006001"/>
    </source>
</evidence>
<reference evidence="22" key="1">
    <citation type="journal article" date="2021" name="PeerJ">
        <title>Extensive microbial diversity within the chicken gut microbiome revealed by metagenomics and culture.</title>
        <authorList>
            <person name="Gilroy R."/>
            <person name="Ravi A."/>
            <person name="Getino M."/>
            <person name="Pursley I."/>
            <person name="Horton D.L."/>
            <person name="Alikhan N.F."/>
            <person name="Baker D."/>
            <person name="Gharbi K."/>
            <person name="Hall N."/>
            <person name="Watson M."/>
            <person name="Adriaenssens E.M."/>
            <person name="Foster-Nyarko E."/>
            <person name="Jarju S."/>
            <person name="Secka A."/>
            <person name="Antonio M."/>
            <person name="Oren A."/>
            <person name="Chaudhuri R.R."/>
            <person name="La Ragione R."/>
            <person name="Hildebrand F."/>
            <person name="Pallen M.J."/>
        </authorList>
    </citation>
    <scope>NUCLEOTIDE SEQUENCE</scope>
    <source>
        <strain evidence="22">ChiHjej10B9-743</strain>
    </source>
</reference>
<dbReference type="EC" id="4.2.1.136" evidence="19"/>
<dbReference type="SUPFAM" id="SSF53613">
    <property type="entry name" value="Ribokinase-like"/>
    <property type="match status" value="1"/>
</dbReference>
<evidence type="ECO:0000256" key="9">
    <source>
        <dbReference type="ARBA" id="ARBA00022958"/>
    </source>
</evidence>
<evidence type="ECO:0000256" key="1">
    <source>
        <dbReference type="ARBA" id="ARBA00000013"/>
    </source>
</evidence>
<comment type="cofactor">
    <cofactor evidence="17">
        <name>Mg(2+)</name>
        <dbReference type="ChEBI" id="CHEBI:18420"/>
    </cofactor>
</comment>
<dbReference type="PANTHER" id="PTHR12592:SF0">
    <property type="entry name" value="ATP-DEPENDENT (S)-NAD(P)H-HYDRATE DEHYDRATASE"/>
    <property type="match status" value="1"/>
</dbReference>
<comment type="similarity">
    <text evidence="3 19">In the N-terminal section; belongs to the NnrE/AIBP family.</text>
</comment>
<dbReference type="HAMAP" id="MF_01966">
    <property type="entry name" value="NADHX_epimerase"/>
    <property type="match status" value="1"/>
</dbReference>
<evidence type="ECO:0000256" key="19">
    <source>
        <dbReference type="PIRNR" id="PIRNR017184"/>
    </source>
</evidence>
<dbReference type="SUPFAM" id="SSF64153">
    <property type="entry name" value="YjeF N-terminal domain-like"/>
    <property type="match status" value="1"/>
</dbReference>
<comment type="catalytic activity">
    <reaction evidence="1 18 19">
        <text>(6R)-NADHX = (6S)-NADHX</text>
        <dbReference type="Rhea" id="RHEA:32215"/>
        <dbReference type="ChEBI" id="CHEBI:64074"/>
        <dbReference type="ChEBI" id="CHEBI:64075"/>
        <dbReference type="EC" id="5.1.99.6"/>
    </reaction>
</comment>
<comment type="cofactor">
    <cofactor evidence="18 19">
        <name>K(+)</name>
        <dbReference type="ChEBI" id="CHEBI:29103"/>
    </cofactor>
    <text evidence="18 19">Binds 1 potassium ion per subunit.</text>
</comment>
<dbReference type="PANTHER" id="PTHR12592">
    <property type="entry name" value="ATP-DEPENDENT (S)-NAD(P)H-HYDRATE DEHYDRATASE FAMILY MEMBER"/>
    <property type="match status" value="1"/>
</dbReference>
<evidence type="ECO:0000313" key="23">
    <source>
        <dbReference type="Proteomes" id="UP000824133"/>
    </source>
</evidence>
<feature type="domain" description="YjeF N-terminal" evidence="21">
    <location>
        <begin position="10"/>
        <end position="216"/>
    </location>
</feature>
<comment type="function">
    <text evidence="14 19">Bifunctional enzyme that catalyzes the epimerization of the S- and R-forms of NAD(P)HX and the dehydration of the S-form of NAD(P)HX at the expense of ADP, which is converted to AMP. This allows the repair of both epimers of NAD(P)HX, a damaged form of NAD(P)H that is a result of enzymatic or heat-dependent hydration.</text>
</comment>
<dbReference type="Gene3D" id="3.40.50.10260">
    <property type="entry name" value="YjeF N-terminal domain"/>
    <property type="match status" value="1"/>
</dbReference>
<gene>
    <name evidence="17" type="primary">nnrD</name>
    <name evidence="18" type="synonym">nnrE</name>
    <name evidence="22" type="ORF">IAA42_06840</name>
</gene>
<proteinExistence type="inferred from homology"/>
<dbReference type="NCBIfam" id="TIGR00196">
    <property type="entry name" value="yjeF_cterm"/>
    <property type="match status" value="1"/>
</dbReference>
<evidence type="ECO:0000256" key="2">
    <source>
        <dbReference type="ARBA" id="ARBA00000909"/>
    </source>
</evidence>
<dbReference type="InterPro" id="IPR017953">
    <property type="entry name" value="Carbohydrate_kinase_pred_CS"/>
</dbReference>
<dbReference type="InterPro" id="IPR004443">
    <property type="entry name" value="YjeF_N_dom"/>
</dbReference>
<dbReference type="EMBL" id="DXCP01000049">
    <property type="protein sequence ID" value="HIY80133.1"/>
    <property type="molecule type" value="Genomic_DNA"/>
</dbReference>
<dbReference type="NCBIfam" id="TIGR00197">
    <property type="entry name" value="yjeF_nterm"/>
    <property type="match status" value="1"/>
</dbReference>
<keyword evidence="6 17" id="KW-0547">Nucleotide-binding</keyword>
<evidence type="ECO:0000256" key="13">
    <source>
        <dbReference type="ARBA" id="ARBA00023268"/>
    </source>
</evidence>
<evidence type="ECO:0000256" key="15">
    <source>
        <dbReference type="ARBA" id="ARBA00048238"/>
    </source>
</evidence>
<evidence type="ECO:0000256" key="17">
    <source>
        <dbReference type="HAMAP-Rule" id="MF_01965"/>
    </source>
</evidence>
<feature type="binding site" evidence="18">
    <location>
        <begin position="56"/>
        <end position="60"/>
    </location>
    <ligand>
        <name>(6S)-NADPHX</name>
        <dbReference type="ChEBI" id="CHEBI:64076"/>
    </ligand>
</feature>
<evidence type="ECO:0000259" key="21">
    <source>
        <dbReference type="PROSITE" id="PS51385"/>
    </source>
</evidence>
<keyword evidence="11 18" id="KW-0413">Isomerase</keyword>
<dbReference type="GO" id="GO:0052855">
    <property type="term" value="F:ADP-dependent NAD(P)H-hydrate dehydratase activity"/>
    <property type="evidence" value="ECO:0007669"/>
    <property type="project" value="UniProtKB-UniRule"/>
</dbReference>
<dbReference type="InterPro" id="IPR029056">
    <property type="entry name" value="Ribokinase-like"/>
</dbReference>
<comment type="function">
    <text evidence="17">Catalyzes the dehydration of the S-form of NAD(P)HX at the expense of ADP, which is converted to AMP. Together with NAD(P)HX epimerase, which catalyzes the epimerization of the S- and R-forms, the enzyme allows the repair of both epimers of NAD(P)HX, a damaged form of NAD(P)H that is a result of enzymatic or heat-dependent hydration.</text>
</comment>
<dbReference type="Proteomes" id="UP000824133">
    <property type="component" value="Unassembled WGS sequence"/>
</dbReference>
<dbReference type="Gene3D" id="3.40.1190.20">
    <property type="match status" value="1"/>
</dbReference>
<comment type="similarity">
    <text evidence="18">Belongs to the NnrE/AIBP family.</text>
</comment>
<comment type="catalytic activity">
    <reaction evidence="2 18 19">
        <text>(6R)-NADPHX = (6S)-NADPHX</text>
        <dbReference type="Rhea" id="RHEA:32227"/>
        <dbReference type="ChEBI" id="CHEBI:64076"/>
        <dbReference type="ChEBI" id="CHEBI:64077"/>
        <dbReference type="EC" id="5.1.99.6"/>
    </reaction>
</comment>
<comment type="catalytic activity">
    <reaction evidence="16 17 19">
        <text>(6S)-NADPHX + ADP = AMP + phosphate + NADPH + H(+)</text>
        <dbReference type="Rhea" id="RHEA:32235"/>
        <dbReference type="ChEBI" id="CHEBI:15378"/>
        <dbReference type="ChEBI" id="CHEBI:43474"/>
        <dbReference type="ChEBI" id="CHEBI:57783"/>
        <dbReference type="ChEBI" id="CHEBI:64076"/>
        <dbReference type="ChEBI" id="CHEBI:456215"/>
        <dbReference type="ChEBI" id="CHEBI:456216"/>
        <dbReference type="EC" id="4.2.1.136"/>
    </reaction>
</comment>
<evidence type="ECO:0000256" key="18">
    <source>
        <dbReference type="HAMAP-Rule" id="MF_01966"/>
    </source>
</evidence>
<comment type="caution">
    <text evidence="18">Lacks conserved residue(s) required for the propagation of feature annotation.</text>
</comment>
<protein>
    <recommendedName>
        <fullName evidence="19">Bifunctional NAD(P)H-hydrate repair enzyme</fullName>
    </recommendedName>
    <alternativeName>
        <fullName evidence="19">Nicotinamide nucleotide repair protein</fullName>
    </alternativeName>
    <domain>
        <recommendedName>
            <fullName evidence="19">ADP-dependent (S)-NAD(P)H-hydrate dehydratase</fullName>
            <ecNumber evidence="19">4.2.1.136</ecNumber>
        </recommendedName>
        <alternativeName>
            <fullName evidence="19">ADP-dependent NAD(P)HX dehydratase</fullName>
        </alternativeName>
    </domain>
    <domain>
        <recommendedName>
            <fullName evidence="19">NAD(P)H-hydrate epimerase</fullName>
            <ecNumber evidence="19">5.1.99.6</ecNumber>
        </recommendedName>
    </domain>
</protein>
<keyword evidence="5 18" id="KW-0479">Metal-binding</keyword>
<dbReference type="GO" id="GO:0110051">
    <property type="term" value="P:metabolite repair"/>
    <property type="evidence" value="ECO:0007669"/>
    <property type="project" value="TreeGrafter"/>
</dbReference>
<keyword evidence="7 17" id="KW-0067">ATP-binding</keyword>
<dbReference type="PROSITE" id="PS51383">
    <property type="entry name" value="YJEF_C_3"/>
    <property type="match status" value="1"/>
</dbReference>
<evidence type="ECO:0000256" key="7">
    <source>
        <dbReference type="ARBA" id="ARBA00022840"/>
    </source>
</evidence>
<dbReference type="GO" id="GO:0052856">
    <property type="term" value="F:NAD(P)HX epimerase activity"/>
    <property type="evidence" value="ECO:0007669"/>
    <property type="project" value="UniProtKB-UniRule"/>
</dbReference>
<evidence type="ECO:0000256" key="6">
    <source>
        <dbReference type="ARBA" id="ARBA00022741"/>
    </source>
</evidence>
<comment type="function">
    <text evidence="18">Catalyzes the epimerization of the S- and R-forms of NAD(P)HX, a damaged form of NAD(P)H that is a result of enzymatic or heat-dependent hydration. This is a prerequisite for the S-specific NAD(P)H-hydrate dehydratase to allow the repair of both epimers of NAD(P)HX.</text>
</comment>
<evidence type="ECO:0000256" key="8">
    <source>
        <dbReference type="ARBA" id="ARBA00022857"/>
    </source>
</evidence>
<keyword evidence="9 18" id="KW-0630">Potassium</keyword>
<dbReference type="PIRSF" id="PIRSF017184">
    <property type="entry name" value="Nnr"/>
    <property type="match status" value="1"/>
</dbReference>
<evidence type="ECO:0000259" key="20">
    <source>
        <dbReference type="PROSITE" id="PS51383"/>
    </source>
</evidence>
<evidence type="ECO:0000256" key="14">
    <source>
        <dbReference type="ARBA" id="ARBA00025153"/>
    </source>
</evidence>
<feature type="binding site" evidence="17">
    <location>
        <position position="461"/>
    </location>
    <ligand>
        <name>AMP</name>
        <dbReference type="ChEBI" id="CHEBI:456215"/>
    </ligand>
</feature>
<keyword evidence="10 17" id="KW-0520">NAD</keyword>
<feature type="domain" description="YjeF C-terminal" evidence="20">
    <location>
        <begin position="227"/>
        <end position="525"/>
    </location>
</feature>
<feature type="binding site" evidence="17">
    <location>
        <position position="262"/>
    </location>
    <ligand>
        <name>(6S)-NADPHX</name>
        <dbReference type="ChEBI" id="CHEBI:64076"/>
    </ligand>
</feature>
<feature type="binding site" evidence="17">
    <location>
        <position position="390"/>
    </location>
    <ligand>
        <name>(6S)-NADPHX</name>
        <dbReference type="ChEBI" id="CHEBI:64076"/>
    </ligand>
</feature>
<evidence type="ECO:0000256" key="12">
    <source>
        <dbReference type="ARBA" id="ARBA00023239"/>
    </source>
</evidence>
<feature type="binding site" evidence="18">
    <location>
        <position position="57"/>
    </location>
    <ligand>
        <name>K(+)</name>
        <dbReference type="ChEBI" id="CHEBI:29103"/>
    </ligand>
</feature>
<evidence type="ECO:0000256" key="16">
    <source>
        <dbReference type="ARBA" id="ARBA00049209"/>
    </source>
</evidence>
<dbReference type="HAMAP" id="MF_01965">
    <property type="entry name" value="NADHX_dehydratase"/>
    <property type="match status" value="1"/>
</dbReference>
<dbReference type="GO" id="GO:0046496">
    <property type="term" value="P:nicotinamide nucleotide metabolic process"/>
    <property type="evidence" value="ECO:0007669"/>
    <property type="project" value="UniProtKB-UniRule"/>
</dbReference>
<dbReference type="GO" id="GO:0046872">
    <property type="term" value="F:metal ion binding"/>
    <property type="evidence" value="ECO:0007669"/>
    <property type="project" value="UniProtKB-UniRule"/>
</dbReference>
<dbReference type="Pfam" id="PF03853">
    <property type="entry name" value="YjeF_N"/>
    <property type="match status" value="1"/>
</dbReference>
<feature type="binding site" evidence="18">
    <location>
        <position position="162"/>
    </location>
    <ligand>
        <name>K(+)</name>
        <dbReference type="ChEBI" id="CHEBI:29103"/>
    </ligand>
</feature>
<evidence type="ECO:0000256" key="5">
    <source>
        <dbReference type="ARBA" id="ARBA00022723"/>
    </source>
</evidence>
<keyword evidence="12 17" id="KW-0456">Lyase</keyword>
<feature type="binding site" evidence="17">
    <location>
        <position position="333"/>
    </location>
    <ligand>
        <name>(6S)-NADPHX</name>
        <dbReference type="ChEBI" id="CHEBI:64076"/>
    </ligand>
</feature>
<dbReference type="InterPro" id="IPR030677">
    <property type="entry name" value="Nnr"/>
</dbReference>
<organism evidence="22 23">
    <name type="scientific">Candidatus Olsenella excrementavium</name>
    <dbReference type="NCBI Taxonomy" id="2838709"/>
    <lineage>
        <taxon>Bacteria</taxon>
        <taxon>Bacillati</taxon>
        <taxon>Actinomycetota</taxon>
        <taxon>Coriobacteriia</taxon>
        <taxon>Coriobacteriales</taxon>
        <taxon>Atopobiaceae</taxon>
        <taxon>Olsenella</taxon>
    </lineage>
</organism>
<feature type="binding site" evidence="18">
    <location>
        <begin position="130"/>
        <end position="136"/>
    </location>
    <ligand>
        <name>(6S)-NADPHX</name>
        <dbReference type="ChEBI" id="CHEBI:64076"/>
    </ligand>
</feature>
<dbReference type="AlphaFoldDB" id="A0A9D1ZC65"/>
<comment type="catalytic activity">
    <reaction evidence="15 17 19">
        <text>(6S)-NADHX + ADP = AMP + phosphate + NADH + H(+)</text>
        <dbReference type="Rhea" id="RHEA:32223"/>
        <dbReference type="ChEBI" id="CHEBI:15378"/>
        <dbReference type="ChEBI" id="CHEBI:43474"/>
        <dbReference type="ChEBI" id="CHEBI:57945"/>
        <dbReference type="ChEBI" id="CHEBI:64074"/>
        <dbReference type="ChEBI" id="CHEBI:456215"/>
        <dbReference type="ChEBI" id="CHEBI:456216"/>
        <dbReference type="EC" id="4.2.1.136"/>
    </reaction>
</comment>